<dbReference type="InterPro" id="IPR013320">
    <property type="entry name" value="ConA-like_dom_sf"/>
</dbReference>
<dbReference type="PANTHER" id="PTHR23282:SF142">
    <property type="entry name" value="MAM DOMAIN-CONTAINING PROTEIN"/>
    <property type="match status" value="1"/>
</dbReference>
<dbReference type="eggNOG" id="KOG1095">
    <property type="taxonomic scope" value="Eukaryota"/>
</dbReference>
<accession>C3XSH5</accession>
<dbReference type="PROSITE" id="PS01209">
    <property type="entry name" value="LDLRA_1"/>
    <property type="match status" value="1"/>
</dbReference>
<dbReference type="SMART" id="SM00192">
    <property type="entry name" value="LDLa"/>
    <property type="match status" value="1"/>
</dbReference>
<dbReference type="GO" id="GO:0016020">
    <property type="term" value="C:membrane"/>
    <property type="evidence" value="ECO:0007669"/>
    <property type="project" value="InterPro"/>
</dbReference>
<dbReference type="InterPro" id="IPR023415">
    <property type="entry name" value="LDLR_class-A_CS"/>
</dbReference>
<dbReference type="CDD" id="cd06263">
    <property type="entry name" value="MAM"/>
    <property type="match status" value="2"/>
</dbReference>
<dbReference type="InterPro" id="IPR036055">
    <property type="entry name" value="LDL_receptor-like_sf"/>
</dbReference>
<dbReference type="PROSITE" id="PS50068">
    <property type="entry name" value="LDLRA_2"/>
    <property type="match status" value="1"/>
</dbReference>
<protein>
    <recommendedName>
        <fullName evidence="4">MAM domain-containing protein</fullName>
    </recommendedName>
</protein>
<evidence type="ECO:0000313" key="5">
    <source>
        <dbReference type="EMBL" id="EEN68896.1"/>
    </source>
</evidence>
<sequence length="329" mass="36058">MKAELLSPMFGHSGTTCKLNFWYHMYGANIDGLTMYLKIGEQRRPLWSANGDHGDVWNNAVVSIPPCTANFQVLFEGSIGTETVGNIALDDLRFQDCGYPDPSGTCSSDQFQCSSGHCISKLATCDYTPDCCDGSDESIGQCRKCSVSMCAFERDLCDWTQMLSDDFDWNRHRGHTSSDNTGPQVDHTSGTTNGYYLYVETSRPRAPGDVARITSFIIDANPRDCYLRFYYHMLGIAIGNLNVYIKPIGSSERSVDSIAGEQGDAWLRRNVLLNSQEPFQVILEGVVGLGVAGDISIDDVTFTEGCRPYAGTVAPPTTTPLPTTTPGQE</sequence>
<feature type="disulfide bond" evidence="3">
    <location>
        <begin position="113"/>
        <end position="131"/>
    </location>
</feature>
<feature type="disulfide bond" evidence="3">
    <location>
        <begin position="106"/>
        <end position="118"/>
    </location>
</feature>
<dbReference type="Pfam" id="PF00057">
    <property type="entry name" value="Ldl_recept_a"/>
    <property type="match status" value="1"/>
</dbReference>
<proteinExistence type="predicted"/>
<evidence type="ECO:0000256" key="2">
    <source>
        <dbReference type="ARBA" id="ARBA00023157"/>
    </source>
</evidence>
<name>C3XSH5_BRAFL</name>
<gene>
    <name evidence="5" type="ORF">BRAFLDRAFT_227876</name>
</gene>
<dbReference type="Pfam" id="PF00629">
    <property type="entry name" value="MAM"/>
    <property type="match status" value="2"/>
</dbReference>
<dbReference type="SUPFAM" id="SSF49899">
    <property type="entry name" value="Concanavalin A-like lectins/glucanases"/>
    <property type="match status" value="2"/>
</dbReference>
<dbReference type="AlphaFoldDB" id="C3XSH5"/>
<evidence type="ECO:0000256" key="3">
    <source>
        <dbReference type="PROSITE-ProRule" id="PRU00124"/>
    </source>
</evidence>
<reference evidence="5" key="1">
    <citation type="journal article" date="2008" name="Nature">
        <title>The amphioxus genome and the evolution of the chordate karyotype.</title>
        <authorList>
            <consortium name="US DOE Joint Genome Institute (JGI-PGF)"/>
            <person name="Putnam N.H."/>
            <person name="Butts T."/>
            <person name="Ferrier D.E.K."/>
            <person name="Furlong R.F."/>
            <person name="Hellsten U."/>
            <person name="Kawashima T."/>
            <person name="Robinson-Rechavi M."/>
            <person name="Shoguchi E."/>
            <person name="Terry A."/>
            <person name="Yu J.-K."/>
            <person name="Benito-Gutierrez E.L."/>
            <person name="Dubchak I."/>
            <person name="Garcia-Fernandez J."/>
            <person name="Gibson-Brown J.J."/>
            <person name="Grigoriev I.V."/>
            <person name="Horton A.C."/>
            <person name="de Jong P.J."/>
            <person name="Jurka J."/>
            <person name="Kapitonov V.V."/>
            <person name="Kohara Y."/>
            <person name="Kuroki Y."/>
            <person name="Lindquist E."/>
            <person name="Lucas S."/>
            <person name="Osoegawa K."/>
            <person name="Pennacchio L.A."/>
            <person name="Salamov A.A."/>
            <person name="Satou Y."/>
            <person name="Sauka-Spengler T."/>
            <person name="Schmutz J."/>
            <person name="Shin-I T."/>
            <person name="Toyoda A."/>
            <person name="Bronner-Fraser M."/>
            <person name="Fujiyama A."/>
            <person name="Holland L.Z."/>
            <person name="Holland P.W.H."/>
            <person name="Satoh N."/>
            <person name="Rokhsar D.S."/>
        </authorList>
    </citation>
    <scope>NUCLEOTIDE SEQUENCE [LARGE SCALE GENOMIC DNA]</scope>
    <source>
        <strain evidence="5">S238N-H82</strain>
        <tissue evidence="5">Testes</tissue>
    </source>
</reference>
<feature type="domain" description="MAM" evidence="4">
    <location>
        <begin position="148"/>
        <end position="308"/>
    </location>
</feature>
<dbReference type="Gene3D" id="2.60.120.200">
    <property type="match status" value="2"/>
</dbReference>
<dbReference type="PROSITE" id="PS50060">
    <property type="entry name" value="MAM_2"/>
    <property type="match status" value="2"/>
</dbReference>
<dbReference type="SUPFAM" id="SSF57424">
    <property type="entry name" value="LDL receptor-like module"/>
    <property type="match status" value="1"/>
</dbReference>
<keyword evidence="2 3" id="KW-1015">Disulfide bond</keyword>
<evidence type="ECO:0000256" key="1">
    <source>
        <dbReference type="ARBA" id="ARBA00022737"/>
    </source>
</evidence>
<dbReference type="InParanoid" id="C3XSH5"/>
<dbReference type="CDD" id="cd00112">
    <property type="entry name" value="LDLa"/>
    <property type="match status" value="1"/>
</dbReference>
<organism>
    <name type="scientific">Branchiostoma floridae</name>
    <name type="common">Florida lancelet</name>
    <name type="synonym">Amphioxus</name>
    <dbReference type="NCBI Taxonomy" id="7739"/>
    <lineage>
        <taxon>Eukaryota</taxon>
        <taxon>Metazoa</taxon>
        <taxon>Chordata</taxon>
        <taxon>Cephalochordata</taxon>
        <taxon>Leptocardii</taxon>
        <taxon>Amphioxiformes</taxon>
        <taxon>Branchiostomatidae</taxon>
        <taxon>Branchiostoma</taxon>
    </lineage>
</organism>
<dbReference type="InterPro" id="IPR002172">
    <property type="entry name" value="LDrepeatLR_classA_rpt"/>
</dbReference>
<dbReference type="InterPro" id="IPR000998">
    <property type="entry name" value="MAM_dom"/>
</dbReference>
<evidence type="ECO:0000259" key="4">
    <source>
        <dbReference type="PROSITE" id="PS50060"/>
    </source>
</evidence>
<dbReference type="EMBL" id="GG666459">
    <property type="protein sequence ID" value="EEN68896.1"/>
    <property type="molecule type" value="Genomic_DNA"/>
</dbReference>
<dbReference type="SMART" id="SM00137">
    <property type="entry name" value="MAM"/>
    <property type="match status" value="1"/>
</dbReference>
<feature type="domain" description="MAM" evidence="4">
    <location>
        <begin position="1"/>
        <end position="99"/>
    </location>
</feature>
<dbReference type="FunFam" id="2.60.120.200:FF:000182">
    <property type="entry name" value="MAM and LDL-receptor class A domain-containing protein 1"/>
    <property type="match status" value="1"/>
</dbReference>
<dbReference type="InterPro" id="IPR051560">
    <property type="entry name" value="MAM_domain-containing"/>
</dbReference>
<dbReference type="PANTHER" id="PTHR23282">
    <property type="entry name" value="APICAL ENDOSOMAL GLYCOPROTEIN PRECURSOR"/>
    <property type="match status" value="1"/>
</dbReference>
<dbReference type="Gene3D" id="4.10.400.10">
    <property type="entry name" value="Low-density Lipoprotein Receptor"/>
    <property type="match status" value="1"/>
</dbReference>
<keyword evidence="1" id="KW-0677">Repeat</keyword>
<comment type="caution">
    <text evidence="3">Lacks conserved residue(s) required for the propagation of feature annotation.</text>
</comment>